<dbReference type="SUPFAM" id="SSF51206">
    <property type="entry name" value="cAMP-binding domain-like"/>
    <property type="match status" value="1"/>
</dbReference>
<name>A0AAV8UXH6_9RHOD</name>
<dbReference type="InterPro" id="IPR018490">
    <property type="entry name" value="cNMP-bd_dom_sf"/>
</dbReference>
<evidence type="ECO:0000313" key="4">
    <source>
        <dbReference type="Proteomes" id="UP001157974"/>
    </source>
</evidence>
<organism evidence="3 4">
    <name type="scientific">Rhodosorus marinus</name>
    <dbReference type="NCBI Taxonomy" id="101924"/>
    <lineage>
        <taxon>Eukaryota</taxon>
        <taxon>Rhodophyta</taxon>
        <taxon>Stylonematophyceae</taxon>
        <taxon>Stylonematales</taxon>
        <taxon>Stylonemataceae</taxon>
        <taxon>Rhodosorus</taxon>
    </lineage>
</organism>
<dbReference type="AlphaFoldDB" id="A0AAV8UXH6"/>
<dbReference type="InterPro" id="IPR014710">
    <property type="entry name" value="RmlC-like_jellyroll"/>
</dbReference>
<dbReference type="Proteomes" id="UP001157974">
    <property type="component" value="Unassembled WGS sequence"/>
</dbReference>
<proteinExistence type="predicted"/>
<evidence type="ECO:0000259" key="2">
    <source>
        <dbReference type="PROSITE" id="PS50042"/>
    </source>
</evidence>
<evidence type="ECO:0000313" key="3">
    <source>
        <dbReference type="EMBL" id="KAJ8906328.1"/>
    </source>
</evidence>
<dbReference type="InterPro" id="IPR000595">
    <property type="entry name" value="cNMP-bd_dom"/>
</dbReference>
<comment type="caution">
    <text evidence="3">The sequence shown here is derived from an EMBL/GenBank/DDBJ whole genome shotgun (WGS) entry which is preliminary data.</text>
</comment>
<evidence type="ECO:0000256" key="1">
    <source>
        <dbReference type="SAM" id="MobiDB-lite"/>
    </source>
</evidence>
<gene>
    <name evidence="3" type="ORF">NDN08_002821</name>
</gene>
<accession>A0AAV8UXH6</accession>
<feature type="region of interest" description="Disordered" evidence="1">
    <location>
        <begin position="89"/>
        <end position="120"/>
    </location>
</feature>
<dbReference type="PROSITE" id="PS50042">
    <property type="entry name" value="CNMP_BINDING_3"/>
    <property type="match status" value="1"/>
</dbReference>
<feature type="domain" description="Cyclic nucleotide-binding" evidence="2">
    <location>
        <begin position="25"/>
        <end position="70"/>
    </location>
</feature>
<dbReference type="EMBL" id="JAMWBK010000003">
    <property type="protein sequence ID" value="KAJ8906328.1"/>
    <property type="molecule type" value="Genomic_DNA"/>
</dbReference>
<dbReference type="Gene3D" id="2.60.120.10">
    <property type="entry name" value="Jelly Rolls"/>
    <property type="match status" value="1"/>
</dbReference>
<feature type="compositionally biased region" description="Low complexity" evidence="1">
    <location>
        <begin position="107"/>
        <end position="119"/>
    </location>
</feature>
<sequence>MITSMKLTEENQQEATVLLSEKSSMFKDCSAASLALIVSKLELFQFARGEKFLEQGVASEYMYLMSEGEVLRYREESGVEHQVDISPGGIEQAPIKAASPSRTLKNSTVDSSRSSSVSTHRIVEQVDPNQHLATINSMHYLRGDPAYSSAVCTSTICKAYALSQSQFMDTLSTRPPLAAEIITSLQKEVREQKNALRTPFLELKNRKDINIPAVSVAAAIESYYRSALNAMLNARLLGTKAAFFPNMHVQVPARVVYINGFKGMRAFLDRNVRPEEYTHPNVIRCTAAVGPGILMNPISSVLEASNAGHKNPESMSKRWMRGFVPRAVREVIFGIGLNQLSDWFEERWTPYLTSKSMANAVGSLSAGVIAGYLSHVPHNLSAYKLMEPHRTYGEHFRRFIDASAPDHIVPKSLPPRLRSYARMTLAVLFPRGCMIRTTQIVGSFMILNGTIGYLARLDQDRINRAFGESSSVPVVE</sequence>
<protein>
    <recommendedName>
        <fullName evidence="2">Cyclic nucleotide-binding domain-containing protein</fullName>
    </recommendedName>
</protein>
<keyword evidence="4" id="KW-1185">Reference proteome</keyword>
<reference evidence="3 4" key="1">
    <citation type="journal article" date="2023" name="Nat. Commun.">
        <title>Origin of minicircular mitochondrial genomes in red algae.</title>
        <authorList>
            <person name="Lee Y."/>
            <person name="Cho C.H."/>
            <person name="Lee Y.M."/>
            <person name="Park S.I."/>
            <person name="Yang J.H."/>
            <person name="West J.A."/>
            <person name="Bhattacharya D."/>
            <person name="Yoon H.S."/>
        </authorList>
    </citation>
    <scope>NUCLEOTIDE SEQUENCE [LARGE SCALE GENOMIC DNA]</scope>
    <source>
        <strain evidence="3 4">CCMP1338</strain>
        <tissue evidence="3">Whole cell</tissue>
    </source>
</reference>